<accession>A0A2S8GK69</accession>
<dbReference type="Gene3D" id="1.25.10.10">
    <property type="entry name" value="Leucine-rich Repeat Variant"/>
    <property type="match status" value="1"/>
</dbReference>
<sequence>MTETRRRSSLGAILKRTAWVILGFVALGLSLQIARQYRQVQATVAKLDAQIDSTQEDLQQLKQEETDAKDKLLSYMKQGIPVNLPRVLRENTDDQWKQKAIEIILANLDHPNLSTRIGALRQVRELSNNYPAEYEANLDEMIPKLAKSILPLEEMKDSTLQFYLFNLLSELGPRTRVAIPELRQLARTPESNSRLNAVRLILEIDLREDVSTEITQLIRDRRTSIQGVKKMLDRLVGEERSQFLLQKVQANLDQDNRDDPAEGKKPL</sequence>
<protein>
    <recommendedName>
        <fullName evidence="4">HEAT repeat domain-containing protein</fullName>
    </recommendedName>
</protein>
<dbReference type="AlphaFoldDB" id="A0A2S8GK69"/>
<dbReference type="RefSeq" id="WP_105336680.1">
    <property type="nucleotide sequence ID" value="NZ_PUHZ01000017.1"/>
</dbReference>
<dbReference type="InterPro" id="IPR011989">
    <property type="entry name" value="ARM-like"/>
</dbReference>
<organism evidence="2 3">
    <name type="scientific">Blastopirellula marina</name>
    <dbReference type="NCBI Taxonomy" id="124"/>
    <lineage>
        <taxon>Bacteria</taxon>
        <taxon>Pseudomonadati</taxon>
        <taxon>Planctomycetota</taxon>
        <taxon>Planctomycetia</taxon>
        <taxon>Pirellulales</taxon>
        <taxon>Pirellulaceae</taxon>
        <taxon>Blastopirellula</taxon>
    </lineage>
</organism>
<gene>
    <name evidence="2" type="ORF">C5Y93_17240</name>
</gene>
<evidence type="ECO:0000313" key="3">
    <source>
        <dbReference type="Proteomes" id="UP000237819"/>
    </source>
</evidence>
<comment type="caution">
    <text evidence="2">The sequence shown here is derived from an EMBL/GenBank/DDBJ whole genome shotgun (WGS) entry which is preliminary data.</text>
</comment>
<evidence type="ECO:0008006" key="4">
    <source>
        <dbReference type="Google" id="ProtNLM"/>
    </source>
</evidence>
<dbReference type="Proteomes" id="UP000237819">
    <property type="component" value="Unassembled WGS sequence"/>
</dbReference>
<keyword evidence="1" id="KW-0175">Coiled coil</keyword>
<evidence type="ECO:0000313" key="2">
    <source>
        <dbReference type="EMBL" id="PQO44838.1"/>
    </source>
</evidence>
<dbReference type="SUPFAM" id="SSF48371">
    <property type="entry name" value="ARM repeat"/>
    <property type="match status" value="1"/>
</dbReference>
<dbReference type="EMBL" id="PUHZ01000017">
    <property type="protein sequence ID" value="PQO44838.1"/>
    <property type="molecule type" value="Genomic_DNA"/>
</dbReference>
<proteinExistence type="predicted"/>
<dbReference type="InterPro" id="IPR016024">
    <property type="entry name" value="ARM-type_fold"/>
</dbReference>
<feature type="coiled-coil region" evidence="1">
    <location>
        <begin position="37"/>
        <end position="78"/>
    </location>
</feature>
<reference evidence="2 3" key="1">
    <citation type="submission" date="2018-02" db="EMBL/GenBank/DDBJ databases">
        <title>Comparative genomes isolates from brazilian mangrove.</title>
        <authorList>
            <person name="Araujo J.E."/>
            <person name="Taketani R.G."/>
            <person name="Silva M.C.P."/>
            <person name="Loureco M.V."/>
            <person name="Andreote F.D."/>
        </authorList>
    </citation>
    <scope>NUCLEOTIDE SEQUENCE [LARGE SCALE GENOMIC DNA]</scope>
    <source>
        <strain evidence="2 3">Nap-Phe MGV</strain>
    </source>
</reference>
<name>A0A2S8GK69_9BACT</name>
<evidence type="ECO:0000256" key="1">
    <source>
        <dbReference type="SAM" id="Coils"/>
    </source>
</evidence>